<keyword evidence="6 8" id="KW-0129">CBS domain</keyword>
<feature type="domain" description="CNNM transmembrane" evidence="12">
    <location>
        <begin position="1"/>
        <end position="190"/>
    </location>
</feature>
<organism evidence="13 14">
    <name type="scientific">Pseudohalioglobus sediminis</name>
    <dbReference type="NCBI Taxonomy" id="2606449"/>
    <lineage>
        <taxon>Bacteria</taxon>
        <taxon>Pseudomonadati</taxon>
        <taxon>Pseudomonadota</taxon>
        <taxon>Gammaproteobacteria</taxon>
        <taxon>Cellvibrionales</taxon>
        <taxon>Halieaceae</taxon>
        <taxon>Pseudohalioglobus</taxon>
    </lineage>
</organism>
<dbReference type="EMBL" id="VTUX01000002">
    <property type="protein sequence ID" value="KAA1193022.1"/>
    <property type="molecule type" value="Genomic_DNA"/>
</dbReference>
<feature type="transmembrane region" description="Helical" evidence="10">
    <location>
        <begin position="125"/>
        <end position="143"/>
    </location>
</feature>
<dbReference type="Pfam" id="PF03471">
    <property type="entry name" value="CorC_HlyC"/>
    <property type="match status" value="1"/>
</dbReference>
<feature type="transmembrane region" description="Helical" evidence="10">
    <location>
        <begin position="92"/>
        <end position="113"/>
    </location>
</feature>
<name>A0A5B0X168_9GAMM</name>
<dbReference type="RefSeq" id="WP_149610131.1">
    <property type="nucleotide sequence ID" value="NZ_VTUX01000002.1"/>
</dbReference>
<evidence type="ECO:0000256" key="2">
    <source>
        <dbReference type="ARBA" id="ARBA00022475"/>
    </source>
</evidence>
<comment type="caution">
    <text evidence="13">The sequence shown here is derived from an EMBL/GenBank/DDBJ whole genome shotgun (WGS) entry which is preliminary data.</text>
</comment>
<dbReference type="Gene3D" id="3.30.465.10">
    <property type="match status" value="1"/>
</dbReference>
<dbReference type="InterPro" id="IPR036318">
    <property type="entry name" value="FAD-bd_PCMH-like_sf"/>
</dbReference>
<dbReference type="Proteomes" id="UP000323708">
    <property type="component" value="Unassembled WGS sequence"/>
</dbReference>
<keyword evidence="3 9" id="KW-0812">Transmembrane</keyword>
<dbReference type="SUPFAM" id="SSF56176">
    <property type="entry name" value="FAD-binding/transporter-associated domain-like"/>
    <property type="match status" value="1"/>
</dbReference>
<evidence type="ECO:0000256" key="8">
    <source>
        <dbReference type="PROSITE-ProRule" id="PRU00703"/>
    </source>
</evidence>
<accession>A0A5B0X168</accession>
<dbReference type="SMART" id="SM00116">
    <property type="entry name" value="CBS"/>
    <property type="match status" value="2"/>
</dbReference>
<protein>
    <submittedName>
        <fullName evidence="13">HlyC/CorC family transporter</fullName>
    </submittedName>
</protein>
<dbReference type="GO" id="GO:0050660">
    <property type="term" value="F:flavin adenine dinucleotide binding"/>
    <property type="evidence" value="ECO:0007669"/>
    <property type="project" value="InterPro"/>
</dbReference>
<keyword evidence="14" id="KW-1185">Reference proteome</keyword>
<dbReference type="PROSITE" id="PS51371">
    <property type="entry name" value="CBS"/>
    <property type="match status" value="1"/>
</dbReference>
<dbReference type="SUPFAM" id="SSF54631">
    <property type="entry name" value="CBS-domain pair"/>
    <property type="match status" value="1"/>
</dbReference>
<feature type="transmembrane region" description="Helical" evidence="10">
    <location>
        <begin position="58"/>
        <end position="80"/>
    </location>
</feature>
<dbReference type="InterPro" id="IPR002550">
    <property type="entry name" value="CNNM"/>
</dbReference>
<evidence type="ECO:0000259" key="12">
    <source>
        <dbReference type="PROSITE" id="PS51846"/>
    </source>
</evidence>
<comment type="subcellular location">
    <subcellularLocation>
        <location evidence="1">Cell membrane</location>
        <topology evidence="1">Multi-pass membrane protein</topology>
    </subcellularLocation>
</comment>
<evidence type="ECO:0000256" key="10">
    <source>
        <dbReference type="SAM" id="Phobius"/>
    </source>
</evidence>
<dbReference type="Pfam" id="PF01595">
    <property type="entry name" value="CNNM"/>
    <property type="match status" value="1"/>
</dbReference>
<evidence type="ECO:0000259" key="11">
    <source>
        <dbReference type="PROSITE" id="PS51371"/>
    </source>
</evidence>
<evidence type="ECO:0000256" key="3">
    <source>
        <dbReference type="ARBA" id="ARBA00022692"/>
    </source>
</evidence>
<keyword evidence="5 9" id="KW-1133">Transmembrane helix</keyword>
<dbReference type="InterPro" id="IPR044751">
    <property type="entry name" value="Ion_transp-like_CBS"/>
</dbReference>
<dbReference type="Gene3D" id="3.10.580.10">
    <property type="entry name" value="CBS-domain"/>
    <property type="match status" value="1"/>
</dbReference>
<keyword evidence="2" id="KW-1003">Cell membrane</keyword>
<dbReference type="InterPro" id="IPR016169">
    <property type="entry name" value="FAD-bd_PCMH_sub2"/>
</dbReference>
<dbReference type="InterPro" id="IPR051676">
    <property type="entry name" value="UPF0053_domain"/>
</dbReference>
<dbReference type="SMART" id="SM01091">
    <property type="entry name" value="CorC_HlyC"/>
    <property type="match status" value="1"/>
</dbReference>
<evidence type="ECO:0000313" key="13">
    <source>
        <dbReference type="EMBL" id="KAA1193022.1"/>
    </source>
</evidence>
<dbReference type="InterPro" id="IPR005170">
    <property type="entry name" value="Transptr-assoc_dom"/>
</dbReference>
<evidence type="ECO:0000256" key="4">
    <source>
        <dbReference type="ARBA" id="ARBA00022737"/>
    </source>
</evidence>
<evidence type="ECO:0000256" key="7">
    <source>
        <dbReference type="ARBA" id="ARBA00023136"/>
    </source>
</evidence>
<dbReference type="Pfam" id="PF00571">
    <property type="entry name" value="CBS"/>
    <property type="match status" value="2"/>
</dbReference>
<evidence type="ECO:0000313" key="14">
    <source>
        <dbReference type="Proteomes" id="UP000323708"/>
    </source>
</evidence>
<sequence>MSTLFMLAGLAVLLGLQGFFSGAEIAIVNCDRHKLRHRARNGDAGSKLALRLLESPEVILSTTLVGTNVALVLLTAIATTTTIAAVGEKGDLYATLLLIPITLVLGEVVPKSVFQQRADELTPKIIYPLYAFYIVFFPIIYVFSRVARLAARWFGHGDPGAGIFPIRAQLRAVLDMAEGGATVDVFDRTRIRNVVRFGEFVAGDVMLPAAQMTAVDTNTRLEDIDNLLRNTGVAHLPVYDDKRSEVTGLLSLSVWDLKRVRESTQSLKDLVRPALYVPSQQPLVELLPVLRNREDQSAVVVDEYGSAIGLITVERILETVVGQVGAGAIYDEQDDHLRPGYAALDDESYRLDARMPVAEVNDLLGTDLRLSEARTIGGLIVARLKHVPAIGETLVDCGYAFTVEKANDRTILEVHVKPAD</sequence>
<gene>
    <name evidence="13" type="ORF">F0M18_04020</name>
</gene>
<dbReference type="CDD" id="cd04590">
    <property type="entry name" value="CBS_pair_CorC_HlyC_assoc"/>
    <property type="match status" value="1"/>
</dbReference>
<dbReference type="PROSITE" id="PS51846">
    <property type="entry name" value="CNNM"/>
    <property type="match status" value="1"/>
</dbReference>
<dbReference type="InterPro" id="IPR046342">
    <property type="entry name" value="CBS_dom_sf"/>
</dbReference>
<dbReference type="PANTHER" id="PTHR43099:SF5">
    <property type="entry name" value="HLYC_CORC FAMILY TRANSPORTER"/>
    <property type="match status" value="1"/>
</dbReference>
<reference evidence="13 14" key="1">
    <citation type="submission" date="2019-09" db="EMBL/GenBank/DDBJ databases">
        <authorList>
            <person name="Chen X.-Y."/>
        </authorList>
    </citation>
    <scope>NUCLEOTIDE SEQUENCE [LARGE SCALE GENOMIC DNA]</scope>
    <source>
        <strain evidence="13 14">NY5</strain>
    </source>
</reference>
<dbReference type="AlphaFoldDB" id="A0A5B0X168"/>
<keyword evidence="4" id="KW-0677">Repeat</keyword>
<dbReference type="GO" id="GO:0005886">
    <property type="term" value="C:plasma membrane"/>
    <property type="evidence" value="ECO:0007669"/>
    <property type="project" value="UniProtKB-SubCell"/>
</dbReference>
<evidence type="ECO:0000256" key="5">
    <source>
        <dbReference type="ARBA" id="ARBA00022989"/>
    </source>
</evidence>
<evidence type="ECO:0000256" key="6">
    <source>
        <dbReference type="ARBA" id="ARBA00023122"/>
    </source>
</evidence>
<feature type="domain" description="CBS" evidence="11">
    <location>
        <begin position="270"/>
        <end position="332"/>
    </location>
</feature>
<proteinExistence type="predicted"/>
<keyword evidence="7 9" id="KW-0472">Membrane</keyword>
<evidence type="ECO:0000256" key="9">
    <source>
        <dbReference type="PROSITE-ProRule" id="PRU01193"/>
    </source>
</evidence>
<dbReference type="InterPro" id="IPR000644">
    <property type="entry name" value="CBS_dom"/>
</dbReference>
<dbReference type="PANTHER" id="PTHR43099">
    <property type="entry name" value="UPF0053 PROTEIN YRKA"/>
    <property type="match status" value="1"/>
</dbReference>
<evidence type="ECO:0000256" key="1">
    <source>
        <dbReference type="ARBA" id="ARBA00004651"/>
    </source>
</evidence>